<name>A0A0P6YHM6_9CHLR</name>
<dbReference type="InterPro" id="IPR029058">
    <property type="entry name" value="AB_hydrolase_fold"/>
</dbReference>
<keyword evidence="3" id="KW-1185">Reference proteome</keyword>
<dbReference type="STRING" id="869279.SE15_05075"/>
<dbReference type="PRINTS" id="PR00111">
    <property type="entry name" value="ABHYDROLASE"/>
</dbReference>
<dbReference type="EMBL" id="LGKO01000002">
    <property type="protein sequence ID" value="KPL84472.1"/>
    <property type="molecule type" value="Genomic_DNA"/>
</dbReference>
<dbReference type="Pfam" id="PF00561">
    <property type="entry name" value="Abhydrolase_1"/>
    <property type="match status" value="1"/>
</dbReference>
<dbReference type="PRINTS" id="PR00412">
    <property type="entry name" value="EPOXHYDRLASE"/>
</dbReference>
<reference evidence="2 3" key="1">
    <citation type="submission" date="2015-07" db="EMBL/GenBank/DDBJ databases">
        <title>Whole genome sequence of Thermanaerothrix daxensis DSM 23592.</title>
        <authorList>
            <person name="Hemp J."/>
            <person name="Ward L.M."/>
            <person name="Pace L.A."/>
            <person name="Fischer W.W."/>
        </authorList>
    </citation>
    <scope>NUCLEOTIDE SEQUENCE [LARGE SCALE GENOMIC DNA]</scope>
    <source>
        <strain evidence="2 3">GNS-1</strain>
    </source>
</reference>
<evidence type="ECO:0000313" key="2">
    <source>
        <dbReference type="EMBL" id="KPL84472.1"/>
    </source>
</evidence>
<dbReference type="GO" id="GO:0003824">
    <property type="term" value="F:catalytic activity"/>
    <property type="evidence" value="ECO:0007669"/>
    <property type="project" value="InterPro"/>
</dbReference>
<gene>
    <name evidence="2" type="ORF">SE15_05075</name>
</gene>
<dbReference type="Proteomes" id="UP000050544">
    <property type="component" value="Unassembled WGS sequence"/>
</dbReference>
<evidence type="ECO:0000259" key="1">
    <source>
        <dbReference type="Pfam" id="PF00561"/>
    </source>
</evidence>
<organism evidence="2 3">
    <name type="scientific">Thermanaerothrix daxensis</name>
    <dbReference type="NCBI Taxonomy" id="869279"/>
    <lineage>
        <taxon>Bacteria</taxon>
        <taxon>Bacillati</taxon>
        <taxon>Chloroflexota</taxon>
        <taxon>Anaerolineae</taxon>
        <taxon>Anaerolineales</taxon>
        <taxon>Anaerolineaceae</taxon>
        <taxon>Thermanaerothrix</taxon>
    </lineage>
</organism>
<dbReference type="PANTHER" id="PTHR43689">
    <property type="entry name" value="HYDROLASE"/>
    <property type="match status" value="1"/>
</dbReference>
<protein>
    <recommendedName>
        <fullName evidence="1">AB hydrolase-1 domain-containing protein</fullName>
    </recommendedName>
</protein>
<accession>A0A0P6YHM6</accession>
<dbReference type="PANTHER" id="PTHR43689:SF8">
    <property type="entry name" value="ALPHA_BETA-HYDROLASES SUPERFAMILY PROTEIN"/>
    <property type="match status" value="1"/>
</dbReference>
<dbReference type="SUPFAM" id="SSF53474">
    <property type="entry name" value="alpha/beta-Hydrolases"/>
    <property type="match status" value="1"/>
</dbReference>
<proteinExistence type="predicted"/>
<evidence type="ECO:0000313" key="3">
    <source>
        <dbReference type="Proteomes" id="UP000050544"/>
    </source>
</evidence>
<comment type="caution">
    <text evidence="2">The sequence shown here is derived from an EMBL/GenBank/DDBJ whole genome shotgun (WGS) entry which is preliminary data.</text>
</comment>
<sequence length="332" mass="36751">MKLVKAFVIILIALILVVVVGPLVVPVPPLPDGMDEESLAWPDSQFIELNGLKIHYQRYGEGQPVMILLHGYGASTFSWREVLKPLGAHGTAIAFDRPGFGLTERPLPEEWEGPNPYTLDFQVDLVIALMDAIQAPQAILIGNSAGGTVALYTALKYPERVQGLVLVDAAIYRGGGAPAWIRPLLNTPQMNRLGPLMVRSLAGERGMQFLRSAWHDPSKITDEIIAGYRRPLQAKNWDRALWELTKVSSSSNLYQRLGEVMQPVLVISGDDDRIVPTEESIRLARELSNAHLFIIPNCGHVPQEECPEAFLHALLTFVMSIDNLKNPKEIRG</sequence>
<dbReference type="RefSeq" id="WP_054520996.1">
    <property type="nucleotide sequence ID" value="NZ_LGKO01000002.1"/>
</dbReference>
<dbReference type="InterPro" id="IPR000073">
    <property type="entry name" value="AB_hydrolase_1"/>
</dbReference>
<feature type="domain" description="AB hydrolase-1" evidence="1">
    <location>
        <begin position="64"/>
        <end position="305"/>
    </location>
</feature>
<dbReference type="Gene3D" id="3.40.50.1820">
    <property type="entry name" value="alpha/beta hydrolase"/>
    <property type="match status" value="1"/>
</dbReference>
<dbReference type="AlphaFoldDB" id="A0A0P6YHM6"/>
<dbReference type="InterPro" id="IPR000639">
    <property type="entry name" value="Epox_hydrolase-like"/>
</dbReference>
<dbReference type="OrthoDB" id="3249793at2"/>